<feature type="domain" description="Tyr recombinase" evidence="4">
    <location>
        <begin position="148"/>
        <end position="356"/>
    </location>
</feature>
<dbReference type="Gene3D" id="1.10.443.10">
    <property type="entry name" value="Intergrase catalytic core"/>
    <property type="match status" value="1"/>
</dbReference>
<keyword evidence="6" id="KW-1185">Reference proteome</keyword>
<protein>
    <recommendedName>
        <fullName evidence="4">Tyr recombinase domain-containing protein</fullName>
    </recommendedName>
</protein>
<reference evidence="5 6" key="1">
    <citation type="journal article" date="2019" name="Int. J. Syst. Evol. Microbiol.">
        <title>The Global Catalogue of Microorganisms (GCM) 10K type strain sequencing project: providing services to taxonomists for standard genome sequencing and annotation.</title>
        <authorList>
            <consortium name="The Broad Institute Genomics Platform"/>
            <consortium name="The Broad Institute Genome Sequencing Center for Infectious Disease"/>
            <person name="Wu L."/>
            <person name="Ma J."/>
        </authorList>
    </citation>
    <scope>NUCLEOTIDE SEQUENCE [LARGE SCALE GENOMIC DNA]</scope>
    <source>
        <strain evidence="5 6">JCM 15577</strain>
    </source>
</reference>
<dbReference type="PANTHER" id="PTHR30349:SF41">
    <property type="entry name" value="INTEGRASE_RECOMBINASE PROTEIN MJ0367-RELATED"/>
    <property type="match status" value="1"/>
</dbReference>
<name>A0ABN2HQ84_9MICO</name>
<evidence type="ECO:0000259" key="4">
    <source>
        <dbReference type="PROSITE" id="PS51898"/>
    </source>
</evidence>
<evidence type="ECO:0000256" key="3">
    <source>
        <dbReference type="ARBA" id="ARBA00023172"/>
    </source>
</evidence>
<dbReference type="EMBL" id="BAAAPL010000001">
    <property type="protein sequence ID" value="GAA1691658.1"/>
    <property type="molecule type" value="Genomic_DNA"/>
</dbReference>
<dbReference type="PANTHER" id="PTHR30349">
    <property type="entry name" value="PHAGE INTEGRASE-RELATED"/>
    <property type="match status" value="1"/>
</dbReference>
<dbReference type="InterPro" id="IPR013762">
    <property type="entry name" value="Integrase-like_cat_sf"/>
</dbReference>
<keyword evidence="2" id="KW-0238">DNA-binding</keyword>
<proteinExistence type="inferred from homology"/>
<dbReference type="SUPFAM" id="SSF56349">
    <property type="entry name" value="DNA breaking-rejoining enzymes"/>
    <property type="match status" value="1"/>
</dbReference>
<dbReference type="InterPro" id="IPR011010">
    <property type="entry name" value="DNA_brk_join_enz"/>
</dbReference>
<dbReference type="InterPro" id="IPR050090">
    <property type="entry name" value="Tyrosine_recombinase_XerCD"/>
</dbReference>
<dbReference type="PROSITE" id="PS51898">
    <property type="entry name" value="TYR_RECOMBINASE"/>
    <property type="match status" value="1"/>
</dbReference>
<accession>A0ABN2HQ84</accession>
<keyword evidence="3" id="KW-0233">DNA recombination</keyword>
<evidence type="ECO:0000313" key="6">
    <source>
        <dbReference type="Proteomes" id="UP001501690"/>
    </source>
</evidence>
<comment type="caution">
    <text evidence="5">The sequence shown here is derived from an EMBL/GenBank/DDBJ whole genome shotgun (WGS) entry which is preliminary data.</text>
</comment>
<comment type="similarity">
    <text evidence="1">Belongs to the 'phage' integrase family.</text>
</comment>
<evidence type="ECO:0000256" key="2">
    <source>
        <dbReference type="ARBA" id="ARBA00023125"/>
    </source>
</evidence>
<organism evidence="5 6">
    <name type="scientific">Microbacterium sediminicola</name>
    <dbReference type="NCBI Taxonomy" id="415210"/>
    <lineage>
        <taxon>Bacteria</taxon>
        <taxon>Bacillati</taxon>
        <taxon>Actinomycetota</taxon>
        <taxon>Actinomycetes</taxon>
        <taxon>Micrococcales</taxon>
        <taxon>Microbacteriaceae</taxon>
        <taxon>Microbacterium</taxon>
    </lineage>
</organism>
<sequence length="370" mass="42111">MVSGPVAHGVAGLYLASGVSFLRAEESVFEAMMTGWRAQLLGGRALGEDYVTASARAVRQFHAHAGSWPWLWSAGLFDEWMLDLVSVRQLAPSTIRSYQQAVRQFCDYLTSEHYGWVAECEQRFGTHPVQVCHDWNTTRHLQDYEGHPGRRPLTRDELQALFDRADEEVERCLASGRKGALPAYRDAVLLRVTYAWGLRANEAVHLDVTDFYRNAHAPEFGEFGMLHVRFGKASKGGPPKRRSVVTLRDWAVEAVQDYLENVWPLMRPDGERALWFSERGTRLRTRELSDRFAAYRDDLGLDRVLSPHALRHSYTTHLIEEGVDPVFVQRQLGHQHQSTTSIYTGVSGDFANKMMRDALQRLRPREEGAV</sequence>
<gene>
    <name evidence="5" type="ORF">GCM10009808_05810</name>
</gene>
<dbReference type="Proteomes" id="UP001501690">
    <property type="component" value="Unassembled WGS sequence"/>
</dbReference>
<dbReference type="InterPro" id="IPR002104">
    <property type="entry name" value="Integrase_catalytic"/>
</dbReference>
<dbReference type="Pfam" id="PF00589">
    <property type="entry name" value="Phage_integrase"/>
    <property type="match status" value="1"/>
</dbReference>
<evidence type="ECO:0000313" key="5">
    <source>
        <dbReference type="EMBL" id="GAA1691658.1"/>
    </source>
</evidence>
<evidence type="ECO:0000256" key="1">
    <source>
        <dbReference type="ARBA" id="ARBA00008857"/>
    </source>
</evidence>